<dbReference type="RefSeq" id="WP_354313014.1">
    <property type="nucleotide sequence ID" value="NZ_JBEPME010000002.1"/>
</dbReference>
<keyword evidence="1" id="KW-1133">Transmembrane helix</keyword>
<dbReference type="Proteomes" id="UP001549104">
    <property type="component" value="Unassembled WGS sequence"/>
</dbReference>
<keyword evidence="3" id="KW-1185">Reference proteome</keyword>
<evidence type="ECO:0000313" key="2">
    <source>
        <dbReference type="EMBL" id="MET3656919.1"/>
    </source>
</evidence>
<protein>
    <submittedName>
        <fullName evidence="2">Uncharacterized protein YkuJ</fullName>
    </submittedName>
</protein>
<keyword evidence="1" id="KW-0472">Membrane</keyword>
<evidence type="ECO:0000256" key="1">
    <source>
        <dbReference type="SAM" id="Phobius"/>
    </source>
</evidence>
<organism evidence="2 3">
    <name type="scientific">Sporosarcina psychrophila</name>
    <name type="common">Bacillus psychrophilus</name>
    <dbReference type="NCBI Taxonomy" id="1476"/>
    <lineage>
        <taxon>Bacteria</taxon>
        <taxon>Bacillati</taxon>
        <taxon>Bacillota</taxon>
        <taxon>Bacilli</taxon>
        <taxon>Bacillales</taxon>
        <taxon>Caryophanaceae</taxon>
        <taxon>Sporosarcina</taxon>
    </lineage>
</organism>
<feature type="transmembrane region" description="Helical" evidence="1">
    <location>
        <begin position="6"/>
        <end position="25"/>
    </location>
</feature>
<sequence length="158" mass="18527">MKQRKYVVILMFLLVCVSLLVMNPFKEDIWDSNFKLLKNEILSKNATNKKVNLTTFIPFEWDKVYSFVPYFSKETIYEIIGYKWGNISETVSEGMNQIVFMKDGKVVCYLYGYPESNKFGIFFEGKDSIDNVKILYSEDNEVFDVTKNGDIVFLKHSK</sequence>
<keyword evidence="1" id="KW-0812">Transmembrane</keyword>
<accession>A0ABV2K766</accession>
<evidence type="ECO:0000313" key="3">
    <source>
        <dbReference type="Proteomes" id="UP001549104"/>
    </source>
</evidence>
<name>A0ABV2K766_SPOPS</name>
<comment type="caution">
    <text evidence="2">The sequence shown here is derived from an EMBL/GenBank/DDBJ whole genome shotgun (WGS) entry which is preliminary data.</text>
</comment>
<dbReference type="EMBL" id="JBEPME010000002">
    <property type="protein sequence ID" value="MET3656919.1"/>
    <property type="molecule type" value="Genomic_DNA"/>
</dbReference>
<proteinExistence type="predicted"/>
<gene>
    <name evidence="2" type="ORF">ABIC55_002006</name>
</gene>
<reference evidence="2 3" key="1">
    <citation type="submission" date="2024-06" db="EMBL/GenBank/DDBJ databases">
        <title>Sorghum-associated microbial communities from plants grown in Nebraska, USA.</title>
        <authorList>
            <person name="Schachtman D."/>
        </authorList>
    </citation>
    <scope>NUCLEOTIDE SEQUENCE [LARGE SCALE GENOMIC DNA]</scope>
    <source>
        <strain evidence="2 3">1288</strain>
    </source>
</reference>